<dbReference type="Proteomes" id="UP000245119">
    <property type="component" value="Linkage Group LG5"/>
</dbReference>
<dbReference type="AlphaFoldDB" id="A0A2T7P9V1"/>
<organism evidence="2 3">
    <name type="scientific">Pomacea canaliculata</name>
    <name type="common">Golden apple snail</name>
    <dbReference type="NCBI Taxonomy" id="400727"/>
    <lineage>
        <taxon>Eukaryota</taxon>
        <taxon>Metazoa</taxon>
        <taxon>Spiralia</taxon>
        <taxon>Lophotrochozoa</taxon>
        <taxon>Mollusca</taxon>
        <taxon>Gastropoda</taxon>
        <taxon>Caenogastropoda</taxon>
        <taxon>Architaenioglossa</taxon>
        <taxon>Ampullarioidea</taxon>
        <taxon>Ampullariidae</taxon>
        <taxon>Pomacea</taxon>
    </lineage>
</organism>
<sequence>MMTHLEVFTVNRIRRERRADEEGRSDCSATHSPHRLRSHTKTPDATAAAAAEQDTAENCASPRCFARPCTRGGSPACQSHTRAGSTQRLQQRWRVAPVHRTTASRRESCSDHTDVYVYVYVKPGRQSLWRLGSSHRSRSLPMFSACLVGGPRKGGPERPAGDHPQQSLHVLLPQAAIGCAEQNSACGDERQSAPARYLRSRATFRIVILVPLPFLVHDIRV</sequence>
<proteinExistence type="predicted"/>
<accession>A0A2T7P9V1</accession>
<name>A0A2T7P9V1_POMCA</name>
<dbReference type="EMBL" id="PZQS01000005">
    <property type="protein sequence ID" value="PVD30197.1"/>
    <property type="molecule type" value="Genomic_DNA"/>
</dbReference>
<evidence type="ECO:0000256" key="1">
    <source>
        <dbReference type="SAM" id="MobiDB-lite"/>
    </source>
</evidence>
<evidence type="ECO:0000313" key="2">
    <source>
        <dbReference type="EMBL" id="PVD30197.1"/>
    </source>
</evidence>
<gene>
    <name evidence="2" type="ORF">C0Q70_09459</name>
</gene>
<feature type="region of interest" description="Disordered" evidence="1">
    <location>
        <begin position="18"/>
        <end position="44"/>
    </location>
</feature>
<evidence type="ECO:0000313" key="3">
    <source>
        <dbReference type="Proteomes" id="UP000245119"/>
    </source>
</evidence>
<keyword evidence="3" id="KW-1185">Reference proteome</keyword>
<reference evidence="2 3" key="1">
    <citation type="submission" date="2018-04" db="EMBL/GenBank/DDBJ databases">
        <title>The genome of golden apple snail Pomacea canaliculata provides insight into stress tolerance and invasive adaptation.</title>
        <authorList>
            <person name="Liu C."/>
            <person name="Liu B."/>
            <person name="Ren Y."/>
            <person name="Zhang Y."/>
            <person name="Wang H."/>
            <person name="Li S."/>
            <person name="Jiang F."/>
            <person name="Yin L."/>
            <person name="Zhang G."/>
            <person name="Qian W."/>
            <person name="Fan W."/>
        </authorList>
    </citation>
    <scope>NUCLEOTIDE SEQUENCE [LARGE SCALE GENOMIC DNA]</scope>
    <source>
        <strain evidence="2">SZHN2017</strain>
        <tissue evidence="2">Muscle</tissue>
    </source>
</reference>
<comment type="caution">
    <text evidence="2">The sequence shown here is derived from an EMBL/GenBank/DDBJ whole genome shotgun (WGS) entry which is preliminary data.</text>
</comment>
<protein>
    <submittedName>
        <fullName evidence="2">Uncharacterized protein</fullName>
    </submittedName>
</protein>